<dbReference type="EMBL" id="QPJA01000002">
    <property type="protein sequence ID" value="RCW35216.1"/>
    <property type="molecule type" value="Genomic_DNA"/>
</dbReference>
<organism evidence="1 2">
    <name type="scientific">Pseudidiomarina tainanensis</name>
    <dbReference type="NCBI Taxonomy" id="502365"/>
    <lineage>
        <taxon>Bacteria</taxon>
        <taxon>Pseudomonadati</taxon>
        <taxon>Pseudomonadota</taxon>
        <taxon>Gammaproteobacteria</taxon>
        <taxon>Alteromonadales</taxon>
        <taxon>Idiomarinaceae</taxon>
        <taxon>Pseudidiomarina</taxon>
    </lineage>
</organism>
<comment type="caution">
    <text evidence="1">The sequence shown here is derived from an EMBL/GenBank/DDBJ whole genome shotgun (WGS) entry which is preliminary data.</text>
</comment>
<proteinExistence type="predicted"/>
<name>A0A368V2A6_9GAMM</name>
<gene>
    <name evidence="1" type="ORF">DFO79_102248</name>
</gene>
<evidence type="ECO:0000313" key="1">
    <source>
        <dbReference type="EMBL" id="RCW35216.1"/>
    </source>
</evidence>
<evidence type="ECO:0000313" key="2">
    <source>
        <dbReference type="Proteomes" id="UP000252848"/>
    </source>
</evidence>
<reference evidence="1 2" key="1">
    <citation type="submission" date="2018-07" db="EMBL/GenBank/DDBJ databases">
        <title>Freshwater and sediment microbial communities from various areas in North America, analyzing microbe dynamics in response to fracking.</title>
        <authorList>
            <person name="Lamendella R."/>
        </authorList>
    </citation>
    <scope>NUCLEOTIDE SEQUENCE [LARGE SCALE GENOMIC DNA]</scope>
    <source>
        <strain evidence="1 2">86_o</strain>
    </source>
</reference>
<dbReference type="AlphaFoldDB" id="A0A368V2A6"/>
<protein>
    <submittedName>
        <fullName evidence="1">Uncharacterized protein</fullName>
    </submittedName>
</protein>
<dbReference type="Proteomes" id="UP000252848">
    <property type="component" value="Unassembled WGS sequence"/>
</dbReference>
<sequence>MSNMNENQQADIFQALHGGYVNSPQATPDQWPAAAFAELCNALYERELQQLAQQLGLTVQGLQKRLRSLPYYIQQAARGMLQCGAPFVLDLQNASWQTPQKTKLQTAAKQTTKLSNWLHKHAKLGDAVVIHVQTQHLQKAVLDSLDRLDLAQQRVHCNHWGWFDLQGQWLDPLPAHEAAATAMQAVLVLPDKYHLGAAMGGHQWGHKGKLDPRPLSLREVLLATRIQWR</sequence>
<accession>A0A368V2A6</accession>